<organism evidence="1 2">
    <name type="scientific">Bombardia bombarda</name>
    <dbReference type="NCBI Taxonomy" id="252184"/>
    <lineage>
        <taxon>Eukaryota</taxon>
        <taxon>Fungi</taxon>
        <taxon>Dikarya</taxon>
        <taxon>Ascomycota</taxon>
        <taxon>Pezizomycotina</taxon>
        <taxon>Sordariomycetes</taxon>
        <taxon>Sordariomycetidae</taxon>
        <taxon>Sordariales</taxon>
        <taxon>Lasiosphaeriaceae</taxon>
        <taxon>Bombardia</taxon>
    </lineage>
</organism>
<evidence type="ECO:0000313" key="2">
    <source>
        <dbReference type="Proteomes" id="UP001174934"/>
    </source>
</evidence>
<reference evidence="1" key="1">
    <citation type="submission" date="2023-06" db="EMBL/GenBank/DDBJ databases">
        <title>Genome-scale phylogeny and comparative genomics of the fungal order Sordariales.</title>
        <authorList>
            <consortium name="Lawrence Berkeley National Laboratory"/>
            <person name="Hensen N."/>
            <person name="Bonometti L."/>
            <person name="Westerberg I."/>
            <person name="Brannstrom I.O."/>
            <person name="Guillou S."/>
            <person name="Cros-Aarteil S."/>
            <person name="Calhoun S."/>
            <person name="Haridas S."/>
            <person name="Kuo A."/>
            <person name="Mondo S."/>
            <person name="Pangilinan J."/>
            <person name="Riley R."/>
            <person name="LaButti K."/>
            <person name="Andreopoulos B."/>
            <person name="Lipzen A."/>
            <person name="Chen C."/>
            <person name="Yanf M."/>
            <person name="Daum C."/>
            <person name="Ng V."/>
            <person name="Clum A."/>
            <person name="Steindorff A."/>
            <person name="Ohm R."/>
            <person name="Martin F."/>
            <person name="Silar P."/>
            <person name="Natvig D."/>
            <person name="Lalanne C."/>
            <person name="Gautier V."/>
            <person name="Ament-velasquez S.L."/>
            <person name="Kruys A."/>
            <person name="Hutchinson M.I."/>
            <person name="Powell A.J."/>
            <person name="Barry K."/>
            <person name="Miller A.N."/>
            <person name="Grigoriev I.V."/>
            <person name="Debuchy R."/>
            <person name="Gladieux P."/>
            <person name="Thoren M.H."/>
            <person name="Johannesson H."/>
        </authorList>
    </citation>
    <scope>NUCLEOTIDE SEQUENCE</scope>
    <source>
        <strain evidence="1">SMH3391-2</strain>
    </source>
</reference>
<dbReference type="EMBL" id="JAULSR010000003">
    <property type="protein sequence ID" value="KAK0625316.1"/>
    <property type="molecule type" value="Genomic_DNA"/>
</dbReference>
<keyword evidence="2" id="KW-1185">Reference proteome</keyword>
<name>A0AA39X1A2_9PEZI</name>
<proteinExistence type="predicted"/>
<dbReference type="Proteomes" id="UP001174934">
    <property type="component" value="Unassembled WGS sequence"/>
</dbReference>
<sequence length="206" mass="22840">MQAMGGTGGVCPLSSPGFLVCHPDSEQAKRHRQQQREQQIGWPSPVTAQQKEITGIAAPALMDSSRTFFCPHPRVVVGLVRSPIFPFMGRREVNCYHASQARHPQSESSQWIQHILRSNDMVMCSSNNALFAALSLIGPVLLTYRVMCTFPYIHEHGTKCLRLPRYSGDRAADNNGNVVRIPRASPEDAWGLGSEAVNTQLNIMRT</sequence>
<accession>A0AA39X1A2</accession>
<dbReference type="AlphaFoldDB" id="A0AA39X1A2"/>
<evidence type="ECO:0000313" key="1">
    <source>
        <dbReference type="EMBL" id="KAK0625316.1"/>
    </source>
</evidence>
<gene>
    <name evidence="1" type="ORF">B0T17DRAFT_269818</name>
</gene>
<comment type="caution">
    <text evidence="1">The sequence shown here is derived from an EMBL/GenBank/DDBJ whole genome shotgun (WGS) entry which is preliminary data.</text>
</comment>
<protein>
    <submittedName>
        <fullName evidence="1">Uncharacterized protein</fullName>
    </submittedName>
</protein>